<dbReference type="Pfam" id="PF08241">
    <property type="entry name" value="Methyltransf_11"/>
    <property type="match status" value="1"/>
</dbReference>
<dbReference type="PANTHER" id="PTHR44068">
    <property type="entry name" value="ZGC:194242"/>
    <property type="match status" value="1"/>
</dbReference>
<evidence type="ECO:0000259" key="2">
    <source>
        <dbReference type="Pfam" id="PF08241"/>
    </source>
</evidence>
<keyword evidence="3" id="KW-0489">Methyltransferase</keyword>
<name>A0ABZ2F4D1_METCP</name>
<dbReference type="PANTHER" id="PTHR44068:SF11">
    <property type="entry name" value="GERANYL DIPHOSPHATE 2-C-METHYLTRANSFERASE"/>
    <property type="match status" value="1"/>
</dbReference>
<dbReference type="GO" id="GO:0032259">
    <property type="term" value="P:methylation"/>
    <property type="evidence" value="ECO:0007669"/>
    <property type="project" value="UniProtKB-KW"/>
</dbReference>
<dbReference type="InterPro" id="IPR013216">
    <property type="entry name" value="Methyltransf_11"/>
</dbReference>
<dbReference type="Proteomes" id="UP001359308">
    <property type="component" value="Chromosome"/>
</dbReference>
<evidence type="ECO:0000256" key="1">
    <source>
        <dbReference type="ARBA" id="ARBA00022679"/>
    </source>
</evidence>
<dbReference type="CDD" id="cd02440">
    <property type="entry name" value="AdoMet_MTases"/>
    <property type="match status" value="1"/>
</dbReference>
<dbReference type="InterPro" id="IPR050447">
    <property type="entry name" value="Erg6_SMT_methyltransf"/>
</dbReference>
<dbReference type="GO" id="GO:0008168">
    <property type="term" value="F:methyltransferase activity"/>
    <property type="evidence" value="ECO:0007669"/>
    <property type="project" value="UniProtKB-KW"/>
</dbReference>
<dbReference type="EMBL" id="CP104311">
    <property type="protein sequence ID" value="WWF01373.1"/>
    <property type="molecule type" value="Genomic_DNA"/>
</dbReference>
<keyword evidence="4" id="KW-1185">Reference proteome</keyword>
<evidence type="ECO:0000313" key="3">
    <source>
        <dbReference type="EMBL" id="WWF01373.1"/>
    </source>
</evidence>
<evidence type="ECO:0000313" key="4">
    <source>
        <dbReference type="Proteomes" id="UP001359308"/>
    </source>
</evidence>
<dbReference type="RefSeq" id="WP_198321606.1">
    <property type="nucleotide sequence ID" value="NZ_CP104311.1"/>
</dbReference>
<feature type="domain" description="Methyltransferase type 11" evidence="2">
    <location>
        <begin position="74"/>
        <end position="172"/>
    </location>
</feature>
<dbReference type="Gene3D" id="3.40.50.150">
    <property type="entry name" value="Vaccinia Virus protein VP39"/>
    <property type="match status" value="1"/>
</dbReference>
<sequence length="294" mass="32449">MVQGSRLPYFDTLLESFDAGDTNVAEAFGRHVHWGYWEQEPESAPTSAEFARAAERLCREVWESAGIRDGDRVVDVGCGFGGTLVSVEAQRSGVTLTGVNIDHRQLLRAARMTKAAHAGNTLAWLCADACALPLAAVSCDVVLAVECIFHFPDRRRFFAEAWRVLKPGGRLALSDFVPAKVLLPVTLAAGFWPGSRGFYGKVDMRCTAHRYAKLATEAGFLPLLDRDITRHTLPTYPFLRRLSPRLPALRSSAVAETLFAELASRLGLLRYRILTYRKRVSEPEPAATAERACV</sequence>
<organism evidence="3 4">
    <name type="scientific">Methylococcus capsulatus</name>
    <dbReference type="NCBI Taxonomy" id="414"/>
    <lineage>
        <taxon>Bacteria</taxon>
        <taxon>Pseudomonadati</taxon>
        <taxon>Pseudomonadota</taxon>
        <taxon>Gammaproteobacteria</taxon>
        <taxon>Methylococcales</taxon>
        <taxon>Methylococcaceae</taxon>
        <taxon>Methylococcus</taxon>
    </lineage>
</organism>
<accession>A0ABZ2F4D1</accession>
<keyword evidence="1" id="KW-0808">Transferase</keyword>
<gene>
    <name evidence="3" type="ORF">N4J17_12985</name>
</gene>
<reference evidence="3 4" key="1">
    <citation type="submission" date="2022-09" db="EMBL/GenBank/DDBJ databases">
        <authorList>
            <person name="Giprobiosintez L."/>
        </authorList>
    </citation>
    <scope>NUCLEOTIDE SEQUENCE [LARGE SCALE GENOMIC DNA]</scope>
    <source>
        <strain evidence="4">VKPM-B-12549 (GBS-15)</strain>
    </source>
</reference>
<dbReference type="SUPFAM" id="SSF53335">
    <property type="entry name" value="S-adenosyl-L-methionine-dependent methyltransferases"/>
    <property type="match status" value="1"/>
</dbReference>
<protein>
    <submittedName>
        <fullName evidence="3">Methyltransferase domain-containing protein</fullName>
    </submittedName>
</protein>
<dbReference type="InterPro" id="IPR029063">
    <property type="entry name" value="SAM-dependent_MTases_sf"/>
</dbReference>
<proteinExistence type="predicted"/>